<evidence type="ECO:0000256" key="4">
    <source>
        <dbReference type="ARBA" id="ARBA00022786"/>
    </source>
</evidence>
<dbReference type="Pfam" id="PF12359">
    <property type="entry name" value="DUF3645"/>
    <property type="match status" value="1"/>
</dbReference>
<reference evidence="11" key="1">
    <citation type="journal article" date="2017" name="Nat. Ecol. Evol.">
        <title>Genome expansion and lineage-specific genetic innovations in the forest pathogenic fungi Armillaria.</title>
        <authorList>
            <person name="Sipos G."/>
            <person name="Prasanna A.N."/>
            <person name="Walter M.C."/>
            <person name="O'Connor E."/>
            <person name="Balint B."/>
            <person name="Krizsan K."/>
            <person name="Kiss B."/>
            <person name="Hess J."/>
            <person name="Varga T."/>
            <person name="Slot J."/>
            <person name="Riley R."/>
            <person name="Boka B."/>
            <person name="Rigling D."/>
            <person name="Barry K."/>
            <person name="Lee J."/>
            <person name="Mihaltcheva S."/>
            <person name="LaButti K."/>
            <person name="Lipzen A."/>
            <person name="Waldron R."/>
            <person name="Moloney N.M."/>
            <person name="Sperisen C."/>
            <person name="Kredics L."/>
            <person name="Vagvoelgyi C."/>
            <person name="Patrignani A."/>
            <person name="Fitzpatrick D."/>
            <person name="Nagy I."/>
            <person name="Doyle S."/>
            <person name="Anderson J.B."/>
            <person name="Grigoriev I.V."/>
            <person name="Gueldener U."/>
            <person name="Muensterkoetter M."/>
            <person name="Nagy L.G."/>
        </authorList>
    </citation>
    <scope>NUCLEOTIDE SEQUENCE [LARGE SCALE GENOMIC DNA]</scope>
    <source>
        <strain evidence="11">Ar21-2</strain>
    </source>
</reference>
<dbReference type="InterPro" id="IPR022105">
    <property type="entry name" value="DUF3645"/>
</dbReference>
<feature type="domain" description="DUF6606" evidence="9">
    <location>
        <begin position="7"/>
        <end position="257"/>
    </location>
</feature>
<dbReference type="EC" id="3.4.19.12" evidence="2"/>
<dbReference type="InParanoid" id="A0A2H3E5M5"/>
<keyword evidence="3" id="KW-0645">Protease</keyword>
<organism evidence="10 11">
    <name type="scientific">Armillaria gallica</name>
    <name type="common">Bulbous honey fungus</name>
    <name type="synonym">Armillaria bulbosa</name>
    <dbReference type="NCBI Taxonomy" id="47427"/>
    <lineage>
        <taxon>Eukaryota</taxon>
        <taxon>Fungi</taxon>
        <taxon>Dikarya</taxon>
        <taxon>Basidiomycota</taxon>
        <taxon>Agaricomycotina</taxon>
        <taxon>Agaricomycetes</taxon>
        <taxon>Agaricomycetidae</taxon>
        <taxon>Agaricales</taxon>
        <taxon>Marasmiineae</taxon>
        <taxon>Physalacriaceae</taxon>
        <taxon>Armillaria</taxon>
    </lineage>
</organism>
<evidence type="ECO:0000256" key="1">
    <source>
        <dbReference type="ARBA" id="ARBA00000707"/>
    </source>
</evidence>
<dbReference type="Pfam" id="PF12340">
    <property type="entry name" value="DUF3638"/>
    <property type="match status" value="1"/>
</dbReference>
<evidence type="ECO:0000259" key="9">
    <source>
        <dbReference type="Pfam" id="PF20255"/>
    </source>
</evidence>
<evidence type="ECO:0000259" key="8">
    <source>
        <dbReference type="Pfam" id="PF12359"/>
    </source>
</evidence>
<evidence type="ECO:0000313" key="10">
    <source>
        <dbReference type="EMBL" id="PBL01445.1"/>
    </source>
</evidence>
<dbReference type="SUPFAM" id="SSF52540">
    <property type="entry name" value="P-loop containing nucleoside triphosphate hydrolases"/>
    <property type="match status" value="1"/>
</dbReference>
<keyword evidence="11" id="KW-1185">Reference proteome</keyword>
<name>A0A2H3E5M5_ARMGA</name>
<evidence type="ECO:0000256" key="6">
    <source>
        <dbReference type="ARBA" id="ARBA00022807"/>
    </source>
</evidence>
<dbReference type="OrthoDB" id="3182339at2759"/>
<dbReference type="Proteomes" id="UP000217790">
    <property type="component" value="Unassembled WGS sequence"/>
</dbReference>
<keyword evidence="5" id="KW-0378">Hydrolase</keyword>
<evidence type="ECO:0000256" key="3">
    <source>
        <dbReference type="ARBA" id="ARBA00022670"/>
    </source>
</evidence>
<dbReference type="GO" id="GO:0006508">
    <property type="term" value="P:proteolysis"/>
    <property type="evidence" value="ECO:0007669"/>
    <property type="project" value="UniProtKB-KW"/>
</dbReference>
<keyword evidence="6" id="KW-0788">Thiol protease</keyword>
<evidence type="ECO:0000256" key="2">
    <source>
        <dbReference type="ARBA" id="ARBA00012759"/>
    </source>
</evidence>
<dbReference type="InterPro" id="IPR046541">
    <property type="entry name" value="DUF6606"/>
</dbReference>
<proteinExistence type="predicted"/>
<dbReference type="InterPro" id="IPR051346">
    <property type="entry name" value="OTU_Deubiquitinase"/>
</dbReference>
<evidence type="ECO:0000259" key="7">
    <source>
        <dbReference type="Pfam" id="PF12340"/>
    </source>
</evidence>
<dbReference type="EMBL" id="KZ293646">
    <property type="protein sequence ID" value="PBL01445.1"/>
    <property type="molecule type" value="Genomic_DNA"/>
</dbReference>
<dbReference type="PANTHER" id="PTHR13367">
    <property type="entry name" value="UBIQUITIN THIOESTERASE"/>
    <property type="match status" value="1"/>
</dbReference>
<evidence type="ECO:0000256" key="5">
    <source>
        <dbReference type="ARBA" id="ARBA00022801"/>
    </source>
</evidence>
<evidence type="ECO:0000313" key="11">
    <source>
        <dbReference type="Proteomes" id="UP000217790"/>
    </source>
</evidence>
<feature type="domain" description="DUF3645" evidence="8">
    <location>
        <begin position="2334"/>
        <end position="2366"/>
    </location>
</feature>
<dbReference type="InterPro" id="IPR027417">
    <property type="entry name" value="P-loop_NTPase"/>
</dbReference>
<comment type="catalytic activity">
    <reaction evidence="1">
        <text>Thiol-dependent hydrolysis of ester, thioester, amide, peptide and isopeptide bonds formed by the C-terminal Gly of ubiquitin (a 76-residue protein attached to proteins as an intracellular targeting signal).</text>
        <dbReference type="EC" id="3.4.19.12"/>
    </reaction>
</comment>
<dbReference type="STRING" id="47427.A0A2H3E5M5"/>
<dbReference type="InterPro" id="IPR022099">
    <property type="entry name" value="DUF3638"/>
</dbReference>
<dbReference type="PANTHER" id="PTHR13367:SF34">
    <property type="match status" value="1"/>
</dbReference>
<feature type="domain" description="DUF3638" evidence="7">
    <location>
        <begin position="1993"/>
        <end position="2218"/>
    </location>
</feature>
<sequence>MEELIYIVNHVFLPIQLPHGSDQSQSNDGALCRVVLESAQEYHNVHGNPDIWEPIIKMLRNFEALQPLTSAVVARQFSEMRSGDILAFHIRAQNAGVIFRRKGDQIVFECFEAAAPSDHVMAALGKLVCSFPGPAIIFPAQLFDGAHFRRELASFLTHMDRDYLEDSLTGSNQVPHPRYITQLLTDIMNGLSQARPAQIRRFTKRISDDVLSNSRNQPPWRRSPAWLVLRVALQSSLYEGDHRRYKSFMAFMMARIIEKCITADLDIVRLVCMACKVSHRSVKLGNSAPDFVVARVTEAVKRVRRLLERKFENIRSIQGRTENWNPRRLNIAADTTMSLPQLLPYIRQILQYANRASAHSSFTPPHTFTRECLAMAFQIDSRVALADFEFCVEMYLPPWLRAAINDESASSTLSICIEEYAKAAMIAYSSSPEDKSIMILTLMTLWVAMDQVAVAQCPLLRDYSPEIPVDLFQPLLLRRQWSIERLLNIQHYLRERHASARNNRSVFDSDVGPDSFAVKSYDSPDGSEYSGLKARIERDADRERTRVQELWRTNTDMHRQLRNRAEALQHNEVIVYYGRGRNRRGSMEHDPRQCPKCQAANAAKMMRTEVHEWPLPTGRSLIEKAVLFELRPPPVFVHWRSTTYAILYDVCLPCSCHRSEGVHPPTTLAQYAPLQNYVDGTSGRVALASTQHPLTKYGGSRSLPCDKADVCQPNALVYRLHDSLRDIWVQDPFKQCSIWDMCTLRLTPGSVYDNLEYAVRGTSHTPNEVVANQADCAPGLALHEYEAFATLRAGPRLQWLNILREVRSRVLTFGCEPVHTLLIQSAWQIGVVTENNTLDWHEDLQSPDFCDVLLRELDDLLGSVEANWLESTTVRTAVLLAGRVLASGILPPGDILGAAYRLLRRARGITYSWMHQLVDRLQRAEEEVTIRDLQRLVFESAATCRCTYDVDTDHFQSLLSTRNDIAILIECSIMIYDNSPPQLDTMSPDFIRLYRRDERFASLMQIHLSAVFRQDCSGLNDAISSIWPRYRPSGPWTAIQQHGEHWKFQRWMTTTTIADEGQQAQEVHLNLLTGSLLINGKPLGRLPRNITAHPLYARTFGSKILDVVPADMPGTEFASRTLISGWQVFLGLDGPRLVIRTKKEDQVLELIPHAKFSGDFPKPFVEDYVHWLDVSTLEIEFRPRSSLWKSSPANWRLTSLRSRPVMTNPSQRMVDIHSPTFSMVLSQLKALEILDFIIITTRFDSPDQLHIDLPRFQLSFFMNADGALECQNFPEMIIDPDQSADTLFSLRNYLILRFKDDYEFPRCRRILIPYDEVHCEQHEDHVSITIDRGTSRKVTYHEYMIDNDMRCLVSQTSLTGKLYQVYLHALTSYYLPDLLTLLTGTEEALRELQSAACFSFQSYQKEDLVLLKKIQALTPRRAWCFQRKSMQHIYWESNMSPLAQHHAFSTLVDSIMEHIQAMDVFGTKLDQDVSHNDPEIDHLSRRAAFRLAAFYPEEYGFAPSQETCDVIYQSRDLERHEDNVAADVTRMVFTGPSTLHPPPTLRDKLYEWKTIGPSDNGLEFSFSYSRQWLNASHLRRNWIPFLYYLSFNRADPTSINRCRWQLMFSLPALAYCAGDVLVMIPSLLASVMNQNAQVLRITQPWAQAASSILLDFSFGTIPQETTMKTIISEAAHSLQSSPVWTLGQRDQEQLEAFVARRLLAYQNLRRTQGDSLRQLLLATWPCDNPVLEAQRTAEYTMFDVRSVLARTKPYFKMCYNNRLVSSFTDMVQNDISAVLRVGVMETVARYIFVPCSQGHESKRSTISLSHVFATRSMPAAGNITRTFRPVEVPEAWGFPSDTTDLMSLIQEFQSSPDTCRRLYARDLERSRQSLRNQSSTVLPPSDIVWTIDQAKDYRNDCRQSMDTTLADLQRPLNQYLSRNERALQLAGLWPRFTPRTILRRLLHINNNTFSSIEKHAFSYLEYQRSQRLLRTVVRGNHTEFYKEGFNNEVTAYRYPEWILLQLENNFICRQIQTKIADEIISPSSGQNSVLQLDMGEGKSSVIVPMAAVALAKGDAIVQVVVLKPLANQMFQMLVERLSGLLNRRIFYMPFSRQLDVGPKRIRLVRSIYTRCMEAGGILVAQPEHMLSFKLMGIDRLLHSSMNPRERQSSRDLLNLQQWVTEHSRDILDESDEILHSRYQLIYTVGQQRSLEGYPDRWTTIQQIFGLVASCAETIQQIFPLGVEVRSRSGCFPFFRILRHEAGDALVEAVCQKILSGKLENYPFFSRLSIGVVHDFITNVHVTADHARAIEVRCLESNIWGLLLILRGLFAHGILIYILSSRRWRVDYGLDLSRSLLAVPYRAKDVPSLFAEFGHPDVAISLTCLSYYYSGLTEDQLDTCFQLLYKQDDPFSEYESWTKIDNSVPASLRHLSGVNTKDREQYTDHLIPLFRRNHAVVDFYLSQVVFPKQAKEFPFKLSTSGWDLAEHRTKQSTNAKVLAYLLRSENNHYKCARNPHNGNSLTAQEFLDLLVLERPEIQVLLDVGAQMLELRNEQLVRFWLSLCPNFLGAVFFSDSDELMVLNRRDNVEPLLLSPLKYQLDRCLVYLDQAHTRGTDLKLPLNFRAAITLGSKVTKDRLVQGAMRMRQLGQGQSVMFFAPLEIDLKIRGVAKKSESDVLETIDVLRWVMTETCNDITHHVPHWAQQGLDYFRRRDAWTNFVASGFTAYELLMPWVQPEGRSLKDLYAVTEGSAALNATIMGKPELRDRCRQLGVNFVPNNNVDEEQEREVNQEIEREQQIERPVKHKPAVHVLRNDVRHFIETGDILPRSSTIVSLFQSLNNRPFGTTVWSPNLLCTYDFAKTVLEEIVTGQGLQATDNSLSSYLRSANWILSSTTGNVPRLVVLSPFEVNELLPVIRRSRCVRLHVYAPRVTSTTKPFDDLQFHYFPRTLAFGRPFTQVDKTLTTQLNIFAGQLYMTDYAAYRALCLFLGLHLPGETDGLPYQSDGFISQRDRSQDGRADVSPFTRSPVPFLRDLVALRRKGNTYMSTHVGKLLHGHSLTPESFS</sequence>
<dbReference type="Pfam" id="PF20255">
    <property type="entry name" value="DUF6606"/>
    <property type="match status" value="1"/>
</dbReference>
<gene>
    <name evidence="10" type="ORF">ARMGADRAFT_1160636</name>
</gene>
<dbReference type="GO" id="GO:0004843">
    <property type="term" value="F:cysteine-type deubiquitinase activity"/>
    <property type="evidence" value="ECO:0007669"/>
    <property type="project" value="UniProtKB-EC"/>
</dbReference>
<protein>
    <recommendedName>
        <fullName evidence="2">ubiquitinyl hydrolase 1</fullName>
        <ecNumber evidence="2">3.4.19.12</ecNumber>
    </recommendedName>
</protein>
<accession>A0A2H3E5M5</accession>
<dbReference type="OMA" id="LERHEDN"/>
<keyword evidence="4" id="KW-0833">Ubl conjugation pathway</keyword>